<comment type="caution">
    <text evidence="1">The sequence shown here is derived from an EMBL/GenBank/DDBJ whole genome shotgun (WGS) entry which is preliminary data.</text>
</comment>
<accession>A0ACC1K0S8</accession>
<keyword evidence="2" id="KW-1185">Reference proteome</keyword>
<sequence>MDSAAPELQIIEEWAVDPVPGATAAAIDPTQRVMAVGYTTGTVRLFVAGRPAGTGVSTGGACPVQHLAFVPGEPALAAIDKRGVLRVLDTDTLNVCFKYTVPVPPTCAGLIPGTSWLMVGTESGRVYFVDVVAGRKADFSVGCLSKPLSAVVAVEAHPVEAEKFLVAYASGECVVGDLGRAAGTEKAMVLSRHRLENPPDVGMAVVQLRAACWSPTGDRIAAAYSNGVVCVFGTGAGAGPVAAWAIPCPDARAADEAQLVPTGLRWCTHAQLDCSFLVATSQTAAGTESYVHTFGTKDRDAGVKSNRDVTDGGTATLDSPLLAINAIPHASPWRGGNDGVRRLAALVGRPARVQLLEVLPTMGLRPSNELPDELEWCRVAPRIVHRAAGELNPGLGRFLAGTLRRGQLMAAGSPDVASQDAAAEPQAIARLYCCVDDSDVLSFWCAASQRLQRCHGLGLDLRQLARLAGVESSVSSVSLCAKSGLLAVGMPGGEVLLALLTSDPWASLAQRYTPLDELREQAAAYYSTAAATGSRAPADDRAAHHATPQDPQTIPDAVAEAAEPTDVRASNPTTPHEARLLRRSSKRISASVGMLLRRASLIGDSDKGSRERRRTVAAGNDSRRHRMSLPVHRTRASAGADLGADLARPAVVASSDWSEQLDRLGAELSQMLCGMHFNRDEQQRIFGNVQADEASRPKPGAGAAPRIESTPRPYALPFMLARFVGRPITSLAASGDGLVAIAYACGALVVIDSGHQRVLLADNINMAPAADSSAASLFGGGHAQPASSVVAVAFSLPLDHGQLDATAGRSALQRTLLAGTSQGHVLEYAIGDQARPPRVIARPSADPIVYVWSDDGSGSGLGEASTLTAAEGATGISRRPFLAASTSAVALYAGPGADPTAAYALPDTDAKLVAARVVSLGAGWRGVAAVDCMARAALLSLPDLRPTAWQKLPGGAATPISSAAVHIGESGDICVLGSHGRLQQARIAAGASGETSPVTGTREAARHSCFDPSLRPPARPARKGLASWLLGKATDPSRDIDQLLASHHRNLLGPGTRQPGARLRTDPAQKDAQGAAAPAGGLKRQDSMVEDVGAKLAATPLGEARELLERRGQQLDEIGEVTHHVSQQAKSFLDDMREYNAKQKRQSKRRLGLF</sequence>
<dbReference type="Proteomes" id="UP001140234">
    <property type="component" value="Unassembled WGS sequence"/>
</dbReference>
<dbReference type="EMBL" id="JANBUJ010000569">
    <property type="protein sequence ID" value="KAJ2771255.1"/>
    <property type="molecule type" value="Genomic_DNA"/>
</dbReference>
<proteinExistence type="predicted"/>
<name>A0ACC1K0S8_9FUNG</name>
<reference evidence="1" key="1">
    <citation type="submission" date="2022-07" db="EMBL/GenBank/DDBJ databases">
        <title>Phylogenomic reconstructions and comparative analyses of Kickxellomycotina fungi.</title>
        <authorList>
            <person name="Reynolds N.K."/>
            <person name="Stajich J.E."/>
            <person name="Barry K."/>
            <person name="Grigoriev I.V."/>
            <person name="Crous P."/>
            <person name="Smith M.E."/>
        </authorList>
    </citation>
    <scope>NUCLEOTIDE SEQUENCE</scope>
    <source>
        <strain evidence="1">CBS 109366</strain>
    </source>
</reference>
<evidence type="ECO:0000313" key="1">
    <source>
        <dbReference type="EMBL" id="KAJ2771255.1"/>
    </source>
</evidence>
<organism evidence="1 2">
    <name type="scientific">Coemansia nantahalensis</name>
    <dbReference type="NCBI Taxonomy" id="2789366"/>
    <lineage>
        <taxon>Eukaryota</taxon>
        <taxon>Fungi</taxon>
        <taxon>Fungi incertae sedis</taxon>
        <taxon>Zoopagomycota</taxon>
        <taxon>Kickxellomycotina</taxon>
        <taxon>Kickxellomycetes</taxon>
        <taxon>Kickxellales</taxon>
        <taxon>Kickxellaceae</taxon>
        <taxon>Coemansia</taxon>
    </lineage>
</organism>
<gene>
    <name evidence="1" type="primary">STXBP5</name>
    <name evidence="1" type="ORF">IWQ57_002296</name>
</gene>
<protein>
    <submittedName>
        <fullName evidence="1">Syntaxin-binding protein 5</fullName>
    </submittedName>
</protein>
<evidence type="ECO:0000313" key="2">
    <source>
        <dbReference type="Proteomes" id="UP001140234"/>
    </source>
</evidence>